<feature type="transmembrane region" description="Helical" evidence="7">
    <location>
        <begin position="403"/>
        <end position="424"/>
    </location>
</feature>
<name>A0ABS5DGS6_9PSEU</name>
<dbReference type="Gene3D" id="1.20.1250.20">
    <property type="entry name" value="MFS general substrate transporter like domains"/>
    <property type="match status" value="1"/>
</dbReference>
<dbReference type="PROSITE" id="PS00217">
    <property type="entry name" value="SUGAR_TRANSPORT_2"/>
    <property type="match status" value="1"/>
</dbReference>
<feature type="transmembrane region" description="Helical" evidence="7">
    <location>
        <begin position="369"/>
        <end position="391"/>
    </location>
</feature>
<reference evidence="9 10" key="1">
    <citation type="submission" date="2021-04" db="EMBL/GenBank/DDBJ databases">
        <title>Whole-genome sequencing of Saccharopolyspora endophytica KCTC 19397.</title>
        <authorList>
            <person name="Ay H."/>
            <person name="Saygin H."/>
            <person name="Sahin N."/>
        </authorList>
    </citation>
    <scope>NUCLEOTIDE SEQUENCE [LARGE SCALE GENOMIC DNA]</scope>
    <source>
        <strain evidence="9 10">KCTC 19397</strain>
    </source>
</reference>
<keyword evidence="4 7" id="KW-0812">Transmembrane</keyword>
<comment type="caution">
    <text evidence="9">The sequence shown here is derived from an EMBL/GenBank/DDBJ whole genome shotgun (WGS) entry which is preliminary data.</text>
</comment>
<dbReference type="PANTHER" id="PTHR43045">
    <property type="entry name" value="SHIKIMATE TRANSPORTER"/>
    <property type="match status" value="1"/>
</dbReference>
<feature type="transmembrane region" description="Helical" evidence="7">
    <location>
        <begin position="246"/>
        <end position="269"/>
    </location>
</feature>
<evidence type="ECO:0000256" key="4">
    <source>
        <dbReference type="ARBA" id="ARBA00022692"/>
    </source>
</evidence>
<dbReference type="EMBL" id="JAGPXE010000006">
    <property type="protein sequence ID" value="MBQ0925481.1"/>
    <property type="molecule type" value="Genomic_DNA"/>
</dbReference>
<evidence type="ECO:0000256" key="7">
    <source>
        <dbReference type="SAM" id="Phobius"/>
    </source>
</evidence>
<dbReference type="Proteomes" id="UP000674084">
    <property type="component" value="Unassembled WGS sequence"/>
</dbReference>
<dbReference type="InterPro" id="IPR005829">
    <property type="entry name" value="Sugar_transporter_CS"/>
</dbReference>
<dbReference type="InterPro" id="IPR020846">
    <property type="entry name" value="MFS_dom"/>
</dbReference>
<keyword evidence="6 7" id="KW-0472">Membrane</keyword>
<feature type="transmembrane region" description="Helical" evidence="7">
    <location>
        <begin position="194"/>
        <end position="211"/>
    </location>
</feature>
<dbReference type="Pfam" id="PF07690">
    <property type="entry name" value="MFS_1"/>
    <property type="match status" value="1"/>
</dbReference>
<feature type="transmembrane region" description="Helical" evidence="7">
    <location>
        <begin position="158"/>
        <end position="182"/>
    </location>
</feature>
<evidence type="ECO:0000313" key="9">
    <source>
        <dbReference type="EMBL" id="MBQ0925481.1"/>
    </source>
</evidence>
<dbReference type="PROSITE" id="PS50850">
    <property type="entry name" value="MFS"/>
    <property type="match status" value="1"/>
</dbReference>
<dbReference type="PANTHER" id="PTHR43045:SF1">
    <property type="entry name" value="SHIKIMATE TRANSPORTER"/>
    <property type="match status" value="1"/>
</dbReference>
<accession>A0ABS5DGS6</accession>
<keyword evidence="10" id="KW-1185">Reference proteome</keyword>
<evidence type="ECO:0000256" key="5">
    <source>
        <dbReference type="ARBA" id="ARBA00022989"/>
    </source>
</evidence>
<evidence type="ECO:0000256" key="3">
    <source>
        <dbReference type="ARBA" id="ARBA00022475"/>
    </source>
</evidence>
<dbReference type="InterPro" id="IPR011701">
    <property type="entry name" value="MFS"/>
</dbReference>
<sequence>MSPTPAEAPPTSGTRNNPRKAALSGFLGSTLEYYDFFIYGSAAALVFGEVFFPDAGATGALLSIATLGVAYVARPLGAILFGHFGDRFGRRNALMTTLLLMGLSTFLIGCLPSYEQVGIAAPIMLVALRLLQGLSAGGESPGASSLTVEHAPDGRRAFFTSFTMSGIMFGIVISSLVFIPIASLPDEQLLSWGWRIPFWLSIAVTAIAYFLRRSLDEPEVFSELQESAETAKAPVFELFRHHWTTLLRIATCSIFTMVNTIVNVFALAYATQVAGISKPTMLAVISVANMVAVVTQPAYGMLADRVGRKPVFITGLLGVSVMVFVFFHAIGTQNVLWIYLSAVLLIGFCYAAPNGVYPAYFPEQFPARVRYSGMAIGLMIGLLAAGFTPLLATTLTAGDESNWTPVAWMCAAFVLASAVAALTGPETFRTPTSRLGESRAKIADAPAPAVR</sequence>
<keyword evidence="3" id="KW-1003">Cell membrane</keyword>
<feature type="transmembrane region" description="Helical" evidence="7">
    <location>
        <begin position="33"/>
        <end position="52"/>
    </location>
</feature>
<dbReference type="RefSeq" id="WP_210970805.1">
    <property type="nucleotide sequence ID" value="NZ_JAGPXE010000006.1"/>
</dbReference>
<comment type="subcellular location">
    <subcellularLocation>
        <location evidence="1">Cell membrane</location>
        <topology evidence="1">Multi-pass membrane protein</topology>
    </subcellularLocation>
</comment>
<gene>
    <name evidence="9" type="ORF">KBO27_16110</name>
</gene>
<evidence type="ECO:0000259" key="8">
    <source>
        <dbReference type="PROSITE" id="PS50850"/>
    </source>
</evidence>
<organism evidence="9 10">
    <name type="scientific">Saccharopolyspora endophytica</name>
    <dbReference type="NCBI Taxonomy" id="543886"/>
    <lineage>
        <taxon>Bacteria</taxon>
        <taxon>Bacillati</taxon>
        <taxon>Actinomycetota</taxon>
        <taxon>Actinomycetes</taxon>
        <taxon>Pseudonocardiales</taxon>
        <taxon>Pseudonocardiaceae</taxon>
        <taxon>Saccharopolyspora</taxon>
    </lineage>
</organism>
<feature type="transmembrane region" description="Helical" evidence="7">
    <location>
        <begin position="281"/>
        <end position="299"/>
    </location>
</feature>
<proteinExistence type="predicted"/>
<dbReference type="SUPFAM" id="SSF103473">
    <property type="entry name" value="MFS general substrate transporter"/>
    <property type="match status" value="1"/>
</dbReference>
<dbReference type="InterPro" id="IPR036259">
    <property type="entry name" value="MFS_trans_sf"/>
</dbReference>
<feature type="domain" description="Major facilitator superfamily (MFS) profile" evidence="8">
    <location>
        <begin position="21"/>
        <end position="429"/>
    </location>
</feature>
<keyword evidence="5 7" id="KW-1133">Transmembrane helix</keyword>
<feature type="transmembrane region" description="Helical" evidence="7">
    <location>
        <begin position="311"/>
        <end position="330"/>
    </location>
</feature>
<feature type="transmembrane region" description="Helical" evidence="7">
    <location>
        <begin position="336"/>
        <end position="357"/>
    </location>
</feature>
<feature type="transmembrane region" description="Helical" evidence="7">
    <location>
        <begin position="58"/>
        <end position="81"/>
    </location>
</feature>
<feature type="transmembrane region" description="Helical" evidence="7">
    <location>
        <begin position="93"/>
        <end position="114"/>
    </location>
</feature>
<evidence type="ECO:0000256" key="2">
    <source>
        <dbReference type="ARBA" id="ARBA00022448"/>
    </source>
</evidence>
<evidence type="ECO:0000313" key="10">
    <source>
        <dbReference type="Proteomes" id="UP000674084"/>
    </source>
</evidence>
<protein>
    <submittedName>
        <fullName evidence="9">MHS family MFS transporter</fullName>
    </submittedName>
</protein>
<evidence type="ECO:0000256" key="6">
    <source>
        <dbReference type="ARBA" id="ARBA00023136"/>
    </source>
</evidence>
<evidence type="ECO:0000256" key="1">
    <source>
        <dbReference type="ARBA" id="ARBA00004651"/>
    </source>
</evidence>
<dbReference type="CDD" id="cd17369">
    <property type="entry name" value="MFS_ShiA_like"/>
    <property type="match status" value="1"/>
</dbReference>
<keyword evidence="2" id="KW-0813">Transport</keyword>